<dbReference type="GO" id="GO:0006865">
    <property type="term" value="P:amino acid transport"/>
    <property type="evidence" value="ECO:0007669"/>
    <property type="project" value="UniProtKB-KW"/>
</dbReference>
<evidence type="ECO:0000256" key="2">
    <source>
        <dbReference type="ARBA" id="ARBA00022448"/>
    </source>
</evidence>
<sequence length="433" mass="46437">MQRTIVPMFIETQETIRGNDKMQVNRRQALIGAAAAVGVTTLAGGRARAAEPIRIGAILPLSGTAELVGNKQKLGIEIARDQINAAGGVLGRPLEIVFRDDKGDPNVTVAAARELTSSGVNLIIGASLSALNIALIGVIQSLNGVMMTPSSPLDPLTHELFNRNFFRLADNNFMRCRGLARVMAERFPDVTVWGGLISDFSVGHDSWKEFTAGLREFYPRYAKRDVTILDVTTAKFGTTDYKTQIFRVLQSPAQGVLNVTIGADMITLWKQAKTLGLSDKLQVVADAGGELDLPVILGKDMPKQLWSNLHWFFGNPNGNAVNKALVAEIEKRTGDKNPSSLIGPAHGAVLAYAAAITLANGTATPAIIEALEKVKVETAKGTIIFRPEDHQQIGPVNILGSVPTPTGHQFKDYVEVPGAEIVEPATPGVPIKL</sequence>
<comment type="similarity">
    <text evidence="1">Belongs to the leucine-binding protein family.</text>
</comment>
<evidence type="ECO:0000256" key="3">
    <source>
        <dbReference type="ARBA" id="ARBA00022729"/>
    </source>
</evidence>
<evidence type="ECO:0000313" key="6">
    <source>
        <dbReference type="EMBL" id="PXW65170.1"/>
    </source>
</evidence>
<dbReference type="InterPro" id="IPR028081">
    <property type="entry name" value="Leu-bd"/>
</dbReference>
<keyword evidence="2" id="KW-0813">Transport</keyword>
<dbReference type="Proteomes" id="UP000248021">
    <property type="component" value="Unassembled WGS sequence"/>
</dbReference>
<dbReference type="InterPro" id="IPR051010">
    <property type="entry name" value="BCAA_transport"/>
</dbReference>
<dbReference type="PRINTS" id="PR00337">
    <property type="entry name" value="LEUILEVALBP"/>
</dbReference>
<dbReference type="PANTHER" id="PTHR30483">
    <property type="entry name" value="LEUCINE-SPECIFIC-BINDING PROTEIN"/>
    <property type="match status" value="1"/>
</dbReference>
<dbReference type="Gene3D" id="3.40.50.2300">
    <property type="match status" value="2"/>
</dbReference>
<comment type="caution">
    <text evidence="6">The sequence shown here is derived from an EMBL/GenBank/DDBJ whole genome shotgun (WGS) entry which is preliminary data.</text>
</comment>
<name>A0A2V3UK84_9HYPH</name>
<dbReference type="OrthoDB" id="9786833at2"/>
<dbReference type="SUPFAM" id="SSF53822">
    <property type="entry name" value="Periplasmic binding protein-like I"/>
    <property type="match status" value="1"/>
</dbReference>
<feature type="domain" description="Leucine-binding protein" evidence="5">
    <location>
        <begin position="52"/>
        <end position="398"/>
    </location>
</feature>
<accession>A0A2V3UK84</accession>
<keyword evidence="4" id="KW-0029">Amino-acid transport</keyword>
<dbReference type="InterPro" id="IPR028082">
    <property type="entry name" value="Peripla_BP_I"/>
</dbReference>
<reference evidence="6 7" key="1">
    <citation type="submission" date="2018-05" db="EMBL/GenBank/DDBJ databases">
        <title>Genomic Encyclopedia of Type Strains, Phase IV (KMG-IV): sequencing the most valuable type-strain genomes for metagenomic binning, comparative biology and taxonomic classification.</title>
        <authorList>
            <person name="Goeker M."/>
        </authorList>
    </citation>
    <scope>NUCLEOTIDE SEQUENCE [LARGE SCALE GENOMIC DNA]</scope>
    <source>
        <strain evidence="6 7">DSM 6462</strain>
    </source>
</reference>
<evidence type="ECO:0000259" key="5">
    <source>
        <dbReference type="Pfam" id="PF13458"/>
    </source>
</evidence>
<dbReference type="EMBL" id="QJJK01000001">
    <property type="protein sequence ID" value="PXW65170.1"/>
    <property type="molecule type" value="Genomic_DNA"/>
</dbReference>
<keyword evidence="3" id="KW-0732">Signal</keyword>
<evidence type="ECO:0000313" key="7">
    <source>
        <dbReference type="Proteomes" id="UP000248021"/>
    </source>
</evidence>
<dbReference type="AlphaFoldDB" id="A0A2V3UK84"/>
<evidence type="ECO:0000256" key="1">
    <source>
        <dbReference type="ARBA" id="ARBA00010062"/>
    </source>
</evidence>
<dbReference type="PROSITE" id="PS51318">
    <property type="entry name" value="TAT"/>
    <property type="match status" value="1"/>
</dbReference>
<organism evidence="6 7">
    <name type="scientific">Chelatococcus asaccharovorans</name>
    <dbReference type="NCBI Taxonomy" id="28210"/>
    <lineage>
        <taxon>Bacteria</taxon>
        <taxon>Pseudomonadati</taxon>
        <taxon>Pseudomonadota</taxon>
        <taxon>Alphaproteobacteria</taxon>
        <taxon>Hyphomicrobiales</taxon>
        <taxon>Chelatococcaceae</taxon>
        <taxon>Chelatococcus</taxon>
    </lineage>
</organism>
<proteinExistence type="inferred from homology"/>
<gene>
    <name evidence="6" type="ORF">C7450_101933</name>
</gene>
<evidence type="ECO:0000256" key="4">
    <source>
        <dbReference type="ARBA" id="ARBA00022970"/>
    </source>
</evidence>
<dbReference type="CDD" id="cd06330">
    <property type="entry name" value="PBP1_As_SBP-like"/>
    <property type="match status" value="1"/>
</dbReference>
<keyword evidence="7" id="KW-1185">Reference proteome</keyword>
<dbReference type="InterPro" id="IPR000709">
    <property type="entry name" value="Leu_Ile_Val-bd"/>
</dbReference>
<dbReference type="Pfam" id="PF13458">
    <property type="entry name" value="Peripla_BP_6"/>
    <property type="match status" value="1"/>
</dbReference>
<dbReference type="InterPro" id="IPR006311">
    <property type="entry name" value="TAT_signal"/>
</dbReference>
<protein>
    <submittedName>
        <fullName evidence="6">Amino acid/amide ABC transporter substrate-binding protein (HAAT family)</fullName>
    </submittedName>
</protein>